<feature type="chain" id="PRO_5046083045" evidence="5">
    <location>
        <begin position="25"/>
        <end position="266"/>
    </location>
</feature>
<dbReference type="PROSITE" id="PS51007">
    <property type="entry name" value="CYTC"/>
    <property type="match status" value="1"/>
</dbReference>
<sequence>MKPFLTGSAAFAAGIALFAAVATAQQDFTPDYAIEDDAADFATEAPANPSEPWILAAGGRIYDNWWEALNRPAPHYITHPSYPEVGQKSGAETWRCKECHGWDYAGVQGVYRAGSHYTGIKGIEGAKGKSVAEIFELLRGPVHLYNREMIPDDALARVAAFVSRGQFDMSGYIDPSTRQIVAGDINRGREVFQTICAACHGFDGRKLNWGGPGEDAYIGTEAVDVPDEVLNKIMHAHTGVEMINLQAFGPELAVDVLRYTSTLPTE</sequence>
<keyword evidence="8" id="KW-1185">Reference proteome</keyword>
<comment type="caution">
    <text evidence="7">The sequence shown here is derived from an EMBL/GenBank/DDBJ whole genome shotgun (WGS) entry which is preliminary data.</text>
</comment>
<keyword evidence="1 4" id="KW-0349">Heme</keyword>
<evidence type="ECO:0000256" key="4">
    <source>
        <dbReference type="PROSITE-ProRule" id="PRU00433"/>
    </source>
</evidence>
<dbReference type="Gene3D" id="1.10.760.10">
    <property type="entry name" value="Cytochrome c-like domain"/>
    <property type="match status" value="1"/>
</dbReference>
<dbReference type="EMBL" id="JBEHHI010000002">
    <property type="protein sequence ID" value="MEX5728464.1"/>
    <property type="molecule type" value="Genomic_DNA"/>
</dbReference>
<evidence type="ECO:0000259" key="6">
    <source>
        <dbReference type="PROSITE" id="PS51007"/>
    </source>
</evidence>
<evidence type="ECO:0000256" key="2">
    <source>
        <dbReference type="ARBA" id="ARBA00022723"/>
    </source>
</evidence>
<evidence type="ECO:0000256" key="1">
    <source>
        <dbReference type="ARBA" id="ARBA00022617"/>
    </source>
</evidence>
<reference evidence="7 8" key="1">
    <citation type="submission" date="2024-06" db="EMBL/GenBank/DDBJ databases">
        <title>Genome of Rhodovulum iodosum, a marine photoferrotroph.</title>
        <authorList>
            <person name="Bianchini G."/>
            <person name="Nikeleit V."/>
            <person name="Kappler A."/>
            <person name="Bryce C."/>
            <person name="Sanchez-Baracaldo P."/>
        </authorList>
    </citation>
    <scope>NUCLEOTIDE SEQUENCE [LARGE SCALE GENOMIC DNA]</scope>
    <source>
        <strain evidence="7 8">UT/N1</strain>
    </source>
</reference>
<name>A0ABV3XTQ2_9RHOB</name>
<feature type="signal peptide" evidence="5">
    <location>
        <begin position="1"/>
        <end position="24"/>
    </location>
</feature>
<gene>
    <name evidence="7" type="ORF">Ga0609869_001817</name>
</gene>
<evidence type="ECO:0000313" key="8">
    <source>
        <dbReference type="Proteomes" id="UP001560019"/>
    </source>
</evidence>
<dbReference type="SUPFAM" id="SSF46626">
    <property type="entry name" value="Cytochrome c"/>
    <property type="match status" value="1"/>
</dbReference>
<keyword evidence="3 4" id="KW-0408">Iron</keyword>
<evidence type="ECO:0000313" key="7">
    <source>
        <dbReference type="EMBL" id="MEX5728464.1"/>
    </source>
</evidence>
<proteinExistence type="predicted"/>
<protein>
    <submittedName>
        <fullName evidence="7">Mono/diheme cytochrome c family protein</fullName>
    </submittedName>
</protein>
<organism evidence="7 8">
    <name type="scientific">Rhodovulum iodosum</name>
    <dbReference type="NCBI Taxonomy" id="68291"/>
    <lineage>
        <taxon>Bacteria</taxon>
        <taxon>Pseudomonadati</taxon>
        <taxon>Pseudomonadota</taxon>
        <taxon>Alphaproteobacteria</taxon>
        <taxon>Rhodobacterales</taxon>
        <taxon>Paracoccaceae</taxon>
        <taxon>Rhodovulum</taxon>
    </lineage>
</organism>
<dbReference type="InterPro" id="IPR009056">
    <property type="entry name" value="Cyt_c-like_dom"/>
</dbReference>
<evidence type="ECO:0000256" key="5">
    <source>
        <dbReference type="SAM" id="SignalP"/>
    </source>
</evidence>
<keyword evidence="2 4" id="KW-0479">Metal-binding</keyword>
<dbReference type="RefSeq" id="WP_125403174.1">
    <property type="nucleotide sequence ID" value="NZ_JBEHHI010000002.1"/>
</dbReference>
<dbReference type="InterPro" id="IPR036909">
    <property type="entry name" value="Cyt_c-like_dom_sf"/>
</dbReference>
<accession>A0ABV3XTQ2</accession>
<dbReference type="Proteomes" id="UP001560019">
    <property type="component" value="Unassembled WGS sequence"/>
</dbReference>
<keyword evidence="5" id="KW-0732">Signal</keyword>
<evidence type="ECO:0000256" key="3">
    <source>
        <dbReference type="ARBA" id="ARBA00023004"/>
    </source>
</evidence>
<feature type="domain" description="Cytochrome c" evidence="6">
    <location>
        <begin position="183"/>
        <end position="264"/>
    </location>
</feature>